<accession>A0AAE1RXN1</accession>
<evidence type="ECO:0000313" key="1">
    <source>
        <dbReference type="EMBL" id="KAK4359788.1"/>
    </source>
</evidence>
<comment type="caution">
    <text evidence="1">The sequence shown here is derived from an EMBL/GenBank/DDBJ whole genome shotgun (WGS) entry which is preliminary data.</text>
</comment>
<protein>
    <submittedName>
        <fullName evidence="1">Uncharacterized protein</fullName>
    </submittedName>
</protein>
<name>A0AAE1RXN1_9SOLA</name>
<proteinExistence type="predicted"/>
<dbReference type="AlphaFoldDB" id="A0AAE1RXN1"/>
<sequence length="148" mass="16487">MSKVERGSGPSYLLDHLIPIDSNKHVLIAEDLGIFNNICRVLKSESVLGEENLCIALQALGHKKANAITIESRGGISSLLEIFQMGTSKSQAMAATPKIESIKADFVAFNKAIYTCILKSKDDEFDEKIHREFLAVKKEKKIKQEKHM</sequence>
<dbReference type="Proteomes" id="UP001291623">
    <property type="component" value="Unassembled WGS sequence"/>
</dbReference>
<reference evidence="1" key="1">
    <citation type="submission" date="2023-12" db="EMBL/GenBank/DDBJ databases">
        <title>Genome assembly of Anisodus tanguticus.</title>
        <authorList>
            <person name="Wang Y.-J."/>
        </authorList>
    </citation>
    <scope>NUCLEOTIDE SEQUENCE</scope>
    <source>
        <strain evidence="1">KB-2021</strain>
        <tissue evidence="1">Leaf</tissue>
    </source>
</reference>
<organism evidence="1 2">
    <name type="scientific">Anisodus tanguticus</name>
    <dbReference type="NCBI Taxonomy" id="243964"/>
    <lineage>
        <taxon>Eukaryota</taxon>
        <taxon>Viridiplantae</taxon>
        <taxon>Streptophyta</taxon>
        <taxon>Embryophyta</taxon>
        <taxon>Tracheophyta</taxon>
        <taxon>Spermatophyta</taxon>
        <taxon>Magnoliopsida</taxon>
        <taxon>eudicotyledons</taxon>
        <taxon>Gunneridae</taxon>
        <taxon>Pentapetalae</taxon>
        <taxon>asterids</taxon>
        <taxon>lamiids</taxon>
        <taxon>Solanales</taxon>
        <taxon>Solanaceae</taxon>
        <taxon>Solanoideae</taxon>
        <taxon>Hyoscyameae</taxon>
        <taxon>Anisodus</taxon>
    </lineage>
</organism>
<dbReference type="EMBL" id="JAVYJV010000011">
    <property type="protein sequence ID" value="KAK4359788.1"/>
    <property type="molecule type" value="Genomic_DNA"/>
</dbReference>
<evidence type="ECO:0000313" key="2">
    <source>
        <dbReference type="Proteomes" id="UP001291623"/>
    </source>
</evidence>
<gene>
    <name evidence="1" type="ORF">RND71_022017</name>
</gene>
<keyword evidence="2" id="KW-1185">Reference proteome</keyword>